<evidence type="ECO:0000256" key="1">
    <source>
        <dbReference type="SAM" id="MobiDB-lite"/>
    </source>
</evidence>
<organism evidence="2 3">
    <name type="scientific">Defluviicoccus vanus</name>
    <dbReference type="NCBI Taxonomy" id="111831"/>
    <lineage>
        <taxon>Bacteria</taxon>
        <taxon>Pseudomonadati</taxon>
        <taxon>Pseudomonadota</taxon>
        <taxon>Alphaproteobacteria</taxon>
        <taxon>Rhodospirillales</taxon>
        <taxon>Rhodospirillaceae</taxon>
        <taxon>Defluviicoccus</taxon>
    </lineage>
</organism>
<evidence type="ECO:0000313" key="2">
    <source>
        <dbReference type="EMBL" id="QNT68140.1"/>
    </source>
</evidence>
<name>A0A7H1MXF4_9PROT</name>
<dbReference type="Proteomes" id="UP000516369">
    <property type="component" value="Chromosome"/>
</dbReference>
<sequence length="49" mass="5397">MNFHDNKDNNNALFYSSLHAPILLRRGRRKGESGAGGFHTIVGDNINGN</sequence>
<proteinExistence type="predicted"/>
<reference evidence="2 3" key="1">
    <citation type="submission" date="2020-05" db="EMBL/GenBank/DDBJ databases">
        <title>Complete closed genome sequence of Defluviicoccus vanus.</title>
        <authorList>
            <person name="Bessarab I."/>
            <person name="Arumugam K."/>
            <person name="Maszenan A.M."/>
            <person name="Seviour R.J."/>
            <person name="Williams R.B."/>
        </authorList>
    </citation>
    <scope>NUCLEOTIDE SEQUENCE [LARGE SCALE GENOMIC DNA]</scope>
    <source>
        <strain evidence="2 3">Ben 114</strain>
    </source>
</reference>
<keyword evidence="3" id="KW-1185">Reference proteome</keyword>
<protein>
    <submittedName>
        <fullName evidence="2">Uncharacterized protein</fullName>
    </submittedName>
</protein>
<accession>A0A7H1MXF4</accession>
<evidence type="ECO:0000313" key="3">
    <source>
        <dbReference type="Proteomes" id="UP000516369"/>
    </source>
</evidence>
<dbReference type="EMBL" id="CP053923">
    <property type="protein sequence ID" value="QNT68140.1"/>
    <property type="molecule type" value="Genomic_DNA"/>
</dbReference>
<dbReference type="RefSeq" id="WP_190261582.1">
    <property type="nucleotide sequence ID" value="NZ_CP053923.1"/>
</dbReference>
<dbReference type="KEGG" id="dvn:HQ394_00645"/>
<gene>
    <name evidence="2" type="ORF">HQ394_00645</name>
</gene>
<feature type="region of interest" description="Disordered" evidence="1">
    <location>
        <begin position="29"/>
        <end position="49"/>
    </location>
</feature>
<dbReference type="AlphaFoldDB" id="A0A7H1MXF4"/>